<gene>
    <name evidence="10" type="ORF">QWY96_11455</name>
</gene>
<evidence type="ECO:0000313" key="11">
    <source>
        <dbReference type="Proteomes" id="UP001223712"/>
    </source>
</evidence>
<evidence type="ECO:0000313" key="10">
    <source>
        <dbReference type="EMBL" id="MDN3701354.1"/>
    </source>
</evidence>
<reference evidence="11" key="1">
    <citation type="journal article" date="2019" name="Int. J. Syst. Evol. Microbiol.">
        <title>The Global Catalogue of Microorganisms (GCM) 10K type strain sequencing project: providing services to taxonomists for standard genome sequencing and annotation.</title>
        <authorList>
            <consortium name="The Broad Institute Genomics Platform"/>
            <consortium name="The Broad Institute Genome Sequencing Center for Infectious Disease"/>
            <person name="Wu L."/>
            <person name="Ma J."/>
        </authorList>
    </citation>
    <scope>NUCLEOTIDE SEQUENCE [LARGE SCALE GENOMIC DNA]</scope>
    <source>
        <strain evidence="11">CECT 7226</strain>
    </source>
</reference>
<sequence>MKITKKIPDSFKTKTNKINTRDLVIPPSEKTNIHNHHDREYWSVKSGEGVLYSNNKKVKLTSGDYIEFSPFEAHTVENLGNEDFCFTSYWYVDWESLLAVFDQEQQFDSKLMIETAFPTPNGPLHLGHLSGAYLISDIQKRCCELIGIEYFSYCGTYGHTNHIDKTAICQKVSYDNLVSRSEEAIFTALERFQVNYNSFLPHFPSSEEFQYSKNMFLNLLNASPFLIEREVDHPYSEASKEYVCESYVAGGCPQCGEITIGIECENCGLYQDECNLIAPFHSVTKENLVLKPVNRLYIKLEKEISDKLLIQMYCNNNAMSRVCYDNYNKYLDKGNLKYIPVSSLRKKVYLYMVNRFFL</sequence>
<keyword evidence="11" id="KW-1185">Reference proteome</keyword>
<evidence type="ECO:0000256" key="6">
    <source>
        <dbReference type="ARBA" id="ARBA00047364"/>
    </source>
</evidence>
<evidence type="ECO:0000256" key="7">
    <source>
        <dbReference type="RuleBase" id="RU363039"/>
    </source>
</evidence>
<dbReference type="EMBL" id="JAUFQY010000001">
    <property type="protein sequence ID" value="MDN3701354.1"/>
    <property type="molecule type" value="Genomic_DNA"/>
</dbReference>
<dbReference type="SUPFAM" id="SSF52374">
    <property type="entry name" value="Nucleotidylyl transferase"/>
    <property type="match status" value="1"/>
</dbReference>
<dbReference type="InterPro" id="IPR023458">
    <property type="entry name" value="Met-tRNA_ligase_1"/>
</dbReference>
<dbReference type="RefSeq" id="WP_290334829.1">
    <property type="nucleotide sequence ID" value="NZ_JAUFQY010000001.1"/>
</dbReference>
<dbReference type="InterPro" id="IPR013096">
    <property type="entry name" value="Cupin_2"/>
</dbReference>
<feature type="domain" description="Methionyl/Leucyl tRNA synthetase" evidence="9">
    <location>
        <begin position="112"/>
        <end position="333"/>
    </location>
</feature>
<dbReference type="PANTHER" id="PTHR45765:SF1">
    <property type="entry name" value="METHIONINE--TRNA LIGASE, CYTOPLASMIC"/>
    <property type="match status" value="1"/>
</dbReference>
<proteinExistence type="inferred from homology"/>
<evidence type="ECO:0000256" key="5">
    <source>
        <dbReference type="ARBA" id="ARBA00023146"/>
    </source>
</evidence>
<dbReference type="InterPro" id="IPR011051">
    <property type="entry name" value="RmlC_Cupin_sf"/>
</dbReference>
<evidence type="ECO:0000256" key="1">
    <source>
        <dbReference type="ARBA" id="ARBA00022598"/>
    </source>
</evidence>
<organism evidence="10 11">
    <name type="scientific">Vibrio artabrorum</name>
    <dbReference type="NCBI Taxonomy" id="446374"/>
    <lineage>
        <taxon>Bacteria</taxon>
        <taxon>Pseudomonadati</taxon>
        <taxon>Pseudomonadota</taxon>
        <taxon>Gammaproteobacteria</taxon>
        <taxon>Vibrionales</taxon>
        <taxon>Vibrionaceae</taxon>
        <taxon>Vibrio</taxon>
    </lineage>
</organism>
<keyword evidence="1 7" id="KW-0436">Ligase</keyword>
<evidence type="ECO:0000259" key="9">
    <source>
        <dbReference type="Pfam" id="PF09334"/>
    </source>
</evidence>
<evidence type="ECO:0000259" key="8">
    <source>
        <dbReference type="Pfam" id="PF07883"/>
    </source>
</evidence>
<dbReference type="Gene3D" id="2.20.28.20">
    <property type="entry name" value="Methionyl-tRNA synthetase, Zn-domain"/>
    <property type="match status" value="1"/>
</dbReference>
<protein>
    <submittedName>
        <fullName evidence="10">Class I tRNA ligase family protein</fullName>
    </submittedName>
</protein>
<dbReference type="InterPro" id="IPR015413">
    <property type="entry name" value="Methionyl/Leucyl_tRNA_Synth"/>
</dbReference>
<dbReference type="SUPFAM" id="SSF51182">
    <property type="entry name" value="RmlC-like cupins"/>
    <property type="match status" value="1"/>
</dbReference>
<dbReference type="Gene3D" id="3.40.50.620">
    <property type="entry name" value="HUPs"/>
    <property type="match status" value="1"/>
</dbReference>
<dbReference type="Pfam" id="PF07883">
    <property type="entry name" value="Cupin_2"/>
    <property type="match status" value="1"/>
</dbReference>
<dbReference type="Gene3D" id="2.60.120.10">
    <property type="entry name" value="Jelly Rolls"/>
    <property type="match status" value="1"/>
</dbReference>
<dbReference type="InterPro" id="IPR029038">
    <property type="entry name" value="MetRS_Zn"/>
</dbReference>
<keyword evidence="2 7" id="KW-0547">Nucleotide-binding</keyword>
<keyword evidence="4 7" id="KW-0648">Protein biosynthesis</keyword>
<evidence type="ECO:0000256" key="2">
    <source>
        <dbReference type="ARBA" id="ARBA00022741"/>
    </source>
</evidence>
<dbReference type="PANTHER" id="PTHR45765">
    <property type="entry name" value="METHIONINE--TRNA LIGASE"/>
    <property type="match status" value="1"/>
</dbReference>
<feature type="domain" description="Cupin type-2" evidence="8">
    <location>
        <begin position="24"/>
        <end position="86"/>
    </location>
</feature>
<dbReference type="PROSITE" id="PS00178">
    <property type="entry name" value="AA_TRNA_LIGASE_I"/>
    <property type="match status" value="1"/>
</dbReference>
<dbReference type="Pfam" id="PF09334">
    <property type="entry name" value="tRNA-synt_1g"/>
    <property type="match status" value="1"/>
</dbReference>
<dbReference type="Proteomes" id="UP001223712">
    <property type="component" value="Unassembled WGS sequence"/>
</dbReference>
<keyword evidence="3 7" id="KW-0067">ATP-binding</keyword>
<comment type="catalytic activity">
    <reaction evidence="6">
        <text>tRNA(Met) + L-methionine + ATP = L-methionyl-tRNA(Met) + AMP + diphosphate</text>
        <dbReference type="Rhea" id="RHEA:13481"/>
        <dbReference type="Rhea" id="RHEA-COMP:9667"/>
        <dbReference type="Rhea" id="RHEA-COMP:9698"/>
        <dbReference type="ChEBI" id="CHEBI:30616"/>
        <dbReference type="ChEBI" id="CHEBI:33019"/>
        <dbReference type="ChEBI" id="CHEBI:57844"/>
        <dbReference type="ChEBI" id="CHEBI:78442"/>
        <dbReference type="ChEBI" id="CHEBI:78530"/>
        <dbReference type="ChEBI" id="CHEBI:456215"/>
        <dbReference type="EC" id="6.1.1.10"/>
    </reaction>
</comment>
<dbReference type="InterPro" id="IPR014710">
    <property type="entry name" value="RmlC-like_jellyroll"/>
</dbReference>
<name>A0ABT8CLG7_9VIBR</name>
<keyword evidence="5 7" id="KW-0030">Aminoacyl-tRNA synthetase</keyword>
<evidence type="ECO:0000256" key="4">
    <source>
        <dbReference type="ARBA" id="ARBA00022917"/>
    </source>
</evidence>
<comment type="similarity">
    <text evidence="7">Belongs to the class-I aminoacyl-tRNA synthetase family.</text>
</comment>
<accession>A0ABT8CLG7</accession>
<evidence type="ECO:0000256" key="3">
    <source>
        <dbReference type="ARBA" id="ARBA00022840"/>
    </source>
</evidence>
<comment type="caution">
    <text evidence="10">The sequence shown here is derived from an EMBL/GenBank/DDBJ whole genome shotgun (WGS) entry which is preliminary data.</text>
</comment>
<dbReference type="InterPro" id="IPR001412">
    <property type="entry name" value="aa-tRNA-synth_I_CS"/>
</dbReference>
<dbReference type="InterPro" id="IPR014729">
    <property type="entry name" value="Rossmann-like_a/b/a_fold"/>
</dbReference>
<dbReference type="GO" id="GO:0016874">
    <property type="term" value="F:ligase activity"/>
    <property type="evidence" value="ECO:0007669"/>
    <property type="project" value="UniProtKB-KW"/>
</dbReference>